<dbReference type="AlphaFoldDB" id="A0A310SIU4"/>
<sequence length="371" mass="40883">MGSAVMRFGYMESPLGYYQHRAFSPAIRQMICISFPEGQIVGGQDAPVGKFPYQVSLRQNGRHFCGGSILNSRYILTAAHCVDGQTDPRKISVHVGTNQLSSAGEAYGVEKIAEHREYNSIRLINDVALLRVDKDIAFNSLVKAIPLATGSATYEGSSCVLSGWGTTVVSDMQLQSLTGRSREEIYGFKLGGNSPNNLQYIDLIVEKQDACKKAQWRVQSSHICTLTKVGEGACHGDSGGPLVANGKQIGIVSFGSPCAIGKPDVYTRVSSFVSWISNQQKVLMSEGTLPQECKLRLKAWESVSEEEKTMENLPTRLIVKETSIEDKEEPDNAIAYKTDRKKCYNYIQNTTCSKGFQKQCNAKLNHKIFKV</sequence>
<name>A0A310SIU4_9HYME</name>
<protein>
    <submittedName>
        <fullName evidence="8">Chymotrypsin-1</fullName>
    </submittedName>
</protein>
<dbReference type="PANTHER" id="PTHR24276:SF98">
    <property type="entry name" value="FI18310P1-RELATED"/>
    <property type="match status" value="1"/>
</dbReference>
<dbReference type="SUPFAM" id="SSF50494">
    <property type="entry name" value="Trypsin-like serine proteases"/>
    <property type="match status" value="1"/>
</dbReference>
<dbReference type="CDD" id="cd00190">
    <property type="entry name" value="Tryp_SPc"/>
    <property type="match status" value="1"/>
</dbReference>
<evidence type="ECO:0000256" key="2">
    <source>
        <dbReference type="ARBA" id="ARBA00022670"/>
    </source>
</evidence>
<dbReference type="PRINTS" id="PR00722">
    <property type="entry name" value="CHYMOTRYPSIN"/>
</dbReference>
<dbReference type="InterPro" id="IPR043504">
    <property type="entry name" value="Peptidase_S1_PA_chymotrypsin"/>
</dbReference>
<feature type="domain" description="Peptidase S1" evidence="7">
    <location>
        <begin position="40"/>
        <end position="281"/>
    </location>
</feature>
<dbReference type="GO" id="GO:0006508">
    <property type="term" value="P:proteolysis"/>
    <property type="evidence" value="ECO:0007669"/>
    <property type="project" value="UniProtKB-KW"/>
</dbReference>
<keyword evidence="4 6" id="KW-0720">Serine protease</keyword>
<dbReference type="PROSITE" id="PS00134">
    <property type="entry name" value="TRYPSIN_HIS"/>
    <property type="match status" value="1"/>
</dbReference>
<dbReference type="PANTHER" id="PTHR24276">
    <property type="entry name" value="POLYSERASE-RELATED"/>
    <property type="match status" value="1"/>
</dbReference>
<evidence type="ECO:0000313" key="9">
    <source>
        <dbReference type="Proteomes" id="UP000250275"/>
    </source>
</evidence>
<keyword evidence="9" id="KW-1185">Reference proteome</keyword>
<evidence type="ECO:0000256" key="4">
    <source>
        <dbReference type="ARBA" id="ARBA00022825"/>
    </source>
</evidence>
<organism evidence="8 9">
    <name type="scientific">Eufriesea mexicana</name>
    <dbReference type="NCBI Taxonomy" id="516756"/>
    <lineage>
        <taxon>Eukaryota</taxon>
        <taxon>Metazoa</taxon>
        <taxon>Ecdysozoa</taxon>
        <taxon>Arthropoda</taxon>
        <taxon>Hexapoda</taxon>
        <taxon>Insecta</taxon>
        <taxon>Pterygota</taxon>
        <taxon>Neoptera</taxon>
        <taxon>Endopterygota</taxon>
        <taxon>Hymenoptera</taxon>
        <taxon>Apocrita</taxon>
        <taxon>Aculeata</taxon>
        <taxon>Apoidea</taxon>
        <taxon>Anthophila</taxon>
        <taxon>Apidae</taxon>
        <taxon>Eufriesea</taxon>
    </lineage>
</organism>
<dbReference type="FunFam" id="2.40.10.10:FF:000034">
    <property type="entry name" value="Eupolytin"/>
    <property type="match status" value="1"/>
</dbReference>
<evidence type="ECO:0000256" key="5">
    <source>
        <dbReference type="ARBA" id="ARBA00023157"/>
    </source>
</evidence>
<dbReference type="GO" id="GO:0004252">
    <property type="term" value="F:serine-type endopeptidase activity"/>
    <property type="evidence" value="ECO:0007669"/>
    <property type="project" value="InterPro"/>
</dbReference>
<keyword evidence="2 6" id="KW-0645">Protease</keyword>
<dbReference type="OrthoDB" id="60866at2759"/>
<keyword evidence="5" id="KW-1015">Disulfide bond</keyword>
<dbReference type="PROSITE" id="PS00135">
    <property type="entry name" value="TRYPSIN_SER"/>
    <property type="match status" value="1"/>
</dbReference>
<accession>A0A310SIU4</accession>
<keyword evidence="3 6" id="KW-0378">Hydrolase</keyword>
<evidence type="ECO:0000256" key="1">
    <source>
        <dbReference type="ARBA" id="ARBA00007664"/>
    </source>
</evidence>
<dbReference type="PROSITE" id="PS50240">
    <property type="entry name" value="TRYPSIN_DOM"/>
    <property type="match status" value="1"/>
</dbReference>
<evidence type="ECO:0000256" key="3">
    <source>
        <dbReference type="ARBA" id="ARBA00022801"/>
    </source>
</evidence>
<evidence type="ECO:0000256" key="6">
    <source>
        <dbReference type="RuleBase" id="RU363034"/>
    </source>
</evidence>
<dbReference type="Gene3D" id="2.40.10.10">
    <property type="entry name" value="Trypsin-like serine proteases"/>
    <property type="match status" value="2"/>
</dbReference>
<comment type="similarity">
    <text evidence="1">Belongs to the peptidase S1 family.</text>
</comment>
<dbReference type="InterPro" id="IPR001314">
    <property type="entry name" value="Peptidase_S1A"/>
</dbReference>
<dbReference type="InterPro" id="IPR033116">
    <property type="entry name" value="TRYPSIN_SER"/>
</dbReference>
<dbReference type="InterPro" id="IPR018114">
    <property type="entry name" value="TRYPSIN_HIS"/>
</dbReference>
<dbReference type="SMART" id="SM00020">
    <property type="entry name" value="Tryp_SPc"/>
    <property type="match status" value="1"/>
</dbReference>
<reference evidence="8 9" key="1">
    <citation type="submission" date="2015-07" db="EMBL/GenBank/DDBJ databases">
        <title>The genome of Eufriesea mexicana.</title>
        <authorList>
            <person name="Pan H."/>
            <person name="Kapheim K."/>
        </authorList>
    </citation>
    <scope>NUCLEOTIDE SEQUENCE [LARGE SCALE GENOMIC DNA]</scope>
    <source>
        <strain evidence="8">0111107269</strain>
        <tissue evidence="8">Whole body</tissue>
    </source>
</reference>
<evidence type="ECO:0000259" key="7">
    <source>
        <dbReference type="PROSITE" id="PS50240"/>
    </source>
</evidence>
<dbReference type="InterPro" id="IPR050430">
    <property type="entry name" value="Peptidase_S1"/>
</dbReference>
<dbReference type="Proteomes" id="UP000250275">
    <property type="component" value="Unassembled WGS sequence"/>
</dbReference>
<dbReference type="EMBL" id="KQ759852">
    <property type="protein sequence ID" value="OAD62541.1"/>
    <property type="molecule type" value="Genomic_DNA"/>
</dbReference>
<dbReference type="Pfam" id="PF00089">
    <property type="entry name" value="Trypsin"/>
    <property type="match status" value="2"/>
</dbReference>
<gene>
    <name evidence="8" type="ORF">WN48_06770</name>
</gene>
<dbReference type="InterPro" id="IPR009003">
    <property type="entry name" value="Peptidase_S1_PA"/>
</dbReference>
<proteinExistence type="inferred from homology"/>
<evidence type="ECO:0000313" key="8">
    <source>
        <dbReference type="EMBL" id="OAD62541.1"/>
    </source>
</evidence>
<dbReference type="InterPro" id="IPR001254">
    <property type="entry name" value="Trypsin_dom"/>
</dbReference>